<keyword evidence="9" id="KW-0347">Helicase</keyword>
<evidence type="ECO:0000256" key="14">
    <source>
        <dbReference type="ARBA" id="ARBA00023042"/>
    </source>
</evidence>
<evidence type="ECO:0000256" key="5">
    <source>
        <dbReference type="ARBA" id="ARBA00022723"/>
    </source>
</evidence>
<evidence type="ECO:0000256" key="7">
    <source>
        <dbReference type="ARBA" id="ARBA00022771"/>
    </source>
</evidence>
<evidence type="ECO:0000256" key="11">
    <source>
        <dbReference type="ARBA" id="ARBA00022840"/>
    </source>
</evidence>
<keyword evidence="2" id="KW-0167">Capsid protein</keyword>
<accession>A0A3G1DHM1</accession>
<evidence type="ECO:0000256" key="3">
    <source>
        <dbReference type="ARBA" id="ARBA00022611"/>
    </source>
</evidence>
<evidence type="ECO:0000256" key="13">
    <source>
        <dbReference type="ARBA" id="ARBA00022996"/>
    </source>
</evidence>
<dbReference type="GO" id="GO:0039625">
    <property type="term" value="C:viral inner capsid"/>
    <property type="evidence" value="ECO:0007669"/>
    <property type="project" value="UniProtKB-KW"/>
</dbReference>
<keyword evidence="14" id="KW-0506">mRNA capping</keyword>
<reference evidence="19" key="1">
    <citation type="journal article" date="2016" name="Viruses">
        <title>Isolation of a Novel Fusogenic Orthoreovirus from Eucampsipoda africana Bat Flies in South Africa.</title>
        <authorList>
            <person name="Jansen van Vuren P."/>
            <person name="Wiley M."/>
            <person name="Palacios G."/>
            <person name="Storm N."/>
            <person name="McCulloch S."/>
            <person name="Markotter W."/>
            <person name="Birkhead M."/>
            <person name="Kemp A."/>
            <person name="Paweska J.T."/>
        </authorList>
    </citation>
    <scope>NUCLEOTIDE SEQUENCE</scope>
    <source>
        <strain evidence="19">0624</strain>
    </source>
</reference>
<keyword evidence="7 16" id="KW-0863">Zinc-finger</keyword>
<organism evidence="19">
    <name type="scientific">Mahlapitsi orthoreovirus</name>
    <dbReference type="NCBI Taxonomy" id="2170064"/>
    <lineage>
        <taxon>Viruses</taxon>
        <taxon>Riboviria</taxon>
        <taxon>Orthornavirae</taxon>
        <taxon>Duplornaviricota</taxon>
        <taxon>Resentoviricetes</taxon>
        <taxon>Reovirales</taxon>
        <taxon>Spinareoviridae</taxon>
        <taxon>Orthoreovirus</taxon>
        <taxon>Orthoreovirus mahlapitsiense</taxon>
    </lineage>
</organism>
<comment type="subcellular location">
    <subcellularLocation>
        <location evidence="1">Virion</location>
    </subcellularLocation>
</comment>
<evidence type="ECO:0000256" key="2">
    <source>
        <dbReference type="ARBA" id="ARBA00022561"/>
    </source>
</evidence>
<keyword evidence="10" id="KW-0862">Zinc</keyword>
<feature type="region of interest" description="Disordered" evidence="17">
    <location>
        <begin position="87"/>
        <end position="131"/>
    </location>
</feature>
<evidence type="ECO:0000256" key="8">
    <source>
        <dbReference type="ARBA" id="ARBA00022801"/>
    </source>
</evidence>
<dbReference type="GO" id="GO:0006370">
    <property type="term" value="P:7-methylguanosine mRNA capping"/>
    <property type="evidence" value="ECO:0007669"/>
    <property type="project" value="UniProtKB-KW"/>
</dbReference>
<evidence type="ECO:0000256" key="6">
    <source>
        <dbReference type="ARBA" id="ARBA00022741"/>
    </source>
</evidence>
<feature type="compositionally biased region" description="Polar residues" evidence="17">
    <location>
        <begin position="49"/>
        <end position="65"/>
    </location>
</feature>
<dbReference type="PROSITE" id="PS50157">
    <property type="entry name" value="ZINC_FINGER_C2H2_2"/>
    <property type="match status" value="1"/>
</dbReference>
<sequence>MDGYRKRIVGKKRSAIKEIHEIKKLSDKDINAHNVLAGSTSASKHEVANPNTGLTNPPYPNKNTDSADVAKVINVASDNAAQLKAYVEDKRDRAVADNNPNRDSSDEDAKRADRDSKSVGGGGTATYVPEGNLGLNELKRSSTVDHDGGVKVESIRKEAKDSVATLLDTRPIVSGLPVVSRPRDYVCLVCMRAFMSAEQLEVHQLTHSIGPIAGLTSYETDQAVNAFVESWSAATAAANLKSALTLDELDNLMMIEAPQLITWDSGICSSFQLVPIIPARTVQDVIKYTWFSSSYNIDTPFPQGNVVRIMVNTNWGAKLDHDRNCHVQVHPPTMTNVSVFREMLNMGLTPDGSFNPRVLRANVILMCVKFVLDNLHINRNTAYVLDVTAALDINLGAKQLRSISDDDGAKWFPIMYPSRVKLPLRSKTAEFVNYCVEGRIGRYDRAQTFSGVMAEWADNFETCDSLTLSIRERWLQRLMGMNITPGQVAEALSRCSKHFLTISSSQAPSITRLMPIRATTAERQLLQLMQFMNIGTNANYIQPIISNAARVLSKISPLLINPRLISDAISSVVEQTNNTVSPAATILMRLRPTLSDFSDFRRACVAMLYNGAVVTYLDEQSYPKHKGNVLDVETLIDIFVCLNAMPLMTDPNGPCKAFMVVANAMYGFENIAMNDPNWNQQIAAASFNSPHLWPQCFVQRTIDRQRCPILHKWADTIHNLWPRPSRVTYGAPDILGSANLFTPPDVLLLPFQTLAANTVSPTLNLVNEYCNWRNAVVDLITGIVNDGRFTVSWNPAMRASMTNAMMKFRIMKSYTPAYIAELLPLELAAIAPTLPLQPLQVPYVGLARERIVTQVNVSRQAPNVIHQPALNISVTQQMVGVPLAINARPITVALLSGTYPEEEPLITNVWYANTLTPLYTHDGLFANQQHAVVVSEAYRTTIACMAQCANMQYPIEHPFEWITQIELGANESANLARRINKAFLEAFGMHESTILLQPFLEGDPRATQLTISYQRADGTTEQVTPDVSHSCITDSVIEVGNVLSHEYNLFGLCRGDIIIGQYLTEAGFNPLSPPAALIFDEGDEDVHVFSNRTIATFGMNGSEMTVEDENGDKIPLRGKWVMPLSLWQINNAFFTTILPSRIRAGQLFIRVKLGAYPYMLSYFNARDQFDGFDVFQKWMSTLSATGMGPVPMLMPESQDHNVSSGLIIHYIWATEYNDRSLFCTNSSSPITVFGPDKSVPLERYTVLVDEDAPPRTTQLPQMVDFYNLIRRYNFETPSITAVVTTYGDGLPANI</sequence>
<evidence type="ECO:0000256" key="10">
    <source>
        <dbReference type="ARBA" id="ARBA00022833"/>
    </source>
</evidence>
<keyword evidence="13" id="KW-1153">Inner capsid protein</keyword>
<keyword evidence="5" id="KW-0479">Metal-binding</keyword>
<evidence type="ECO:0000256" key="4">
    <source>
        <dbReference type="ARBA" id="ARBA00022664"/>
    </source>
</evidence>
<evidence type="ECO:0000313" key="19">
    <source>
        <dbReference type="EMBL" id="AMU04182.1"/>
    </source>
</evidence>
<dbReference type="GO" id="GO:0005524">
    <property type="term" value="F:ATP binding"/>
    <property type="evidence" value="ECO:0007669"/>
    <property type="project" value="UniProtKB-KW"/>
</dbReference>
<dbReference type="GO" id="GO:0008270">
    <property type="term" value="F:zinc ion binding"/>
    <property type="evidence" value="ECO:0007669"/>
    <property type="project" value="UniProtKB-KW"/>
</dbReference>
<evidence type="ECO:0000256" key="9">
    <source>
        <dbReference type="ARBA" id="ARBA00022806"/>
    </source>
</evidence>
<protein>
    <submittedName>
        <fullName evidence="19">Lambda A</fullName>
    </submittedName>
</protein>
<keyword evidence="11" id="KW-0067">ATP-binding</keyword>
<dbReference type="GO" id="GO:0016787">
    <property type="term" value="F:hydrolase activity"/>
    <property type="evidence" value="ECO:0007669"/>
    <property type="project" value="UniProtKB-KW"/>
</dbReference>
<dbReference type="GO" id="GO:0003724">
    <property type="term" value="F:RNA helicase activity"/>
    <property type="evidence" value="ECO:0007669"/>
    <property type="project" value="InterPro"/>
</dbReference>
<evidence type="ECO:0000256" key="17">
    <source>
        <dbReference type="SAM" id="MobiDB-lite"/>
    </source>
</evidence>
<keyword evidence="3" id="KW-1141">T=2 icosahedral capsid protein</keyword>
<dbReference type="EMBL" id="KU198612">
    <property type="protein sequence ID" value="AMU04182.1"/>
    <property type="molecule type" value="Genomic_RNA"/>
</dbReference>
<dbReference type="GO" id="GO:0039616">
    <property type="term" value="C:T=2 icosahedral viral capsid"/>
    <property type="evidence" value="ECO:0007669"/>
    <property type="project" value="UniProtKB-KW"/>
</dbReference>
<dbReference type="Gene3D" id="3.90.1830.10">
    <property type="entry name" value="Inner capsid protein lambda-1"/>
    <property type="match status" value="1"/>
</dbReference>
<dbReference type="Pfam" id="PF22033">
    <property type="entry name" value="Lamba1_VP3"/>
    <property type="match status" value="1"/>
</dbReference>
<feature type="compositionally biased region" description="Basic and acidic residues" evidence="17">
    <location>
        <begin position="103"/>
        <end position="117"/>
    </location>
</feature>
<dbReference type="InterPro" id="IPR044949">
    <property type="entry name" value="Lambda-1/VP3_sf"/>
</dbReference>
<dbReference type="InterPro" id="IPR013087">
    <property type="entry name" value="Znf_C2H2_type"/>
</dbReference>
<feature type="domain" description="C2H2-type" evidence="18">
    <location>
        <begin position="185"/>
        <end position="208"/>
    </location>
</feature>
<keyword evidence="8" id="KW-0378">Hydrolase</keyword>
<feature type="region of interest" description="Disordered" evidence="17">
    <location>
        <begin position="38"/>
        <end position="65"/>
    </location>
</feature>
<keyword evidence="12" id="KW-0946">Virion</keyword>
<dbReference type="InterPro" id="IPR054176">
    <property type="entry name" value="Lamba1_VP3"/>
</dbReference>
<evidence type="ECO:0000256" key="12">
    <source>
        <dbReference type="ARBA" id="ARBA00022844"/>
    </source>
</evidence>
<evidence type="ECO:0000256" key="1">
    <source>
        <dbReference type="ARBA" id="ARBA00004328"/>
    </source>
</evidence>
<keyword evidence="6" id="KW-0547">Nucleotide-binding</keyword>
<name>A0A3G1DHM1_9REOV</name>
<evidence type="ECO:0000259" key="18">
    <source>
        <dbReference type="PROSITE" id="PS50157"/>
    </source>
</evidence>
<evidence type="ECO:0000256" key="15">
    <source>
        <dbReference type="ARBA" id="ARBA00055768"/>
    </source>
</evidence>
<proteinExistence type="predicted"/>
<dbReference type="PROSITE" id="PS00028">
    <property type="entry name" value="ZINC_FINGER_C2H2_1"/>
    <property type="match status" value="1"/>
</dbReference>
<evidence type="ECO:0000256" key="16">
    <source>
        <dbReference type="PROSITE-ProRule" id="PRU00042"/>
    </source>
</evidence>
<keyword evidence="4" id="KW-0507">mRNA processing</keyword>
<comment type="function">
    <text evidence="15">Inner capsid protein that self-assembles to form an icosahedral capsid with a T=2 symmetry, which consists of 120 copies of VP2, with channels at each of its five-fold vertices. This capsid constitutes the innermost concentric layer of the viral mature particle.</text>
</comment>